<accession>A0A3M5EJX7</accession>
<dbReference type="CDD" id="cd01347">
    <property type="entry name" value="ligand_gated_channel"/>
    <property type="match status" value="1"/>
</dbReference>
<dbReference type="Gene3D" id="2.170.130.10">
    <property type="entry name" value="TonB-dependent receptor, plug domain"/>
    <property type="match status" value="1"/>
</dbReference>
<feature type="region of interest" description="Disordered" evidence="10">
    <location>
        <begin position="1"/>
        <end position="25"/>
    </location>
</feature>
<dbReference type="PANTHER" id="PTHR30069:SF28">
    <property type="entry name" value="TONB-DEPENDENT RECEPTOR YNCD-RELATED"/>
    <property type="match status" value="1"/>
</dbReference>
<evidence type="ECO:0000256" key="2">
    <source>
        <dbReference type="ARBA" id="ARBA00022448"/>
    </source>
</evidence>
<evidence type="ECO:0000256" key="5">
    <source>
        <dbReference type="ARBA" id="ARBA00023077"/>
    </source>
</evidence>
<dbReference type="GO" id="GO:0015344">
    <property type="term" value="F:siderophore uptake transmembrane transporter activity"/>
    <property type="evidence" value="ECO:0007669"/>
    <property type="project" value="TreeGrafter"/>
</dbReference>
<evidence type="ECO:0000256" key="10">
    <source>
        <dbReference type="SAM" id="MobiDB-lite"/>
    </source>
</evidence>
<keyword evidence="4 8" id="KW-0812">Transmembrane</keyword>
<evidence type="ECO:0000259" key="12">
    <source>
        <dbReference type="Pfam" id="PF07715"/>
    </source>
</evidence>
<dbReference type="InterPro" id="IPR036942">
    <property type="entry name" value="Beta-barrel_TonB_sf"/>
</dbReference>
<dbReference type="InterPro" id="IPR012910">
    <property type="entry name" value="Plug_dom"/>
</dbReference>
<dbReference type="Proteomes" id="UP000270834">
    <property type="component" value="Unassembled WGS sequence"/>
</dbReference>
<evidence type="ECO:0000256" key="1">
    <source>
        <dbReference type="ARBA" id="ARBA00004571"/>
    </source>
</evidence>
<dbReference type="GO" id="GO:0009279">
    <property type="term" value="C:cell outer membrane"/>
    <property type="evidence" value="ECO:0007669"/>
    <property type="project" value="UniProtKB-SubCell"/>
</dbReference>
<sequence length="729" mass="80118">CQGEARSRPWQSPFDTLRPAEPCMPSRPRPSFVSHLLPGSLALCGLAIACAVQGEERRSLEPMVVTGSYNPSDTFDLPFSVDSIERRQIADGQLGINLSEVLPRVPGLVVQNRQNYAQDLQISSRGYGARSAFGIRGLKLLADGIPASTPDGQGQAATLNLDVAERIEVLRGPASTIYGSNAGGVIQMVSRDGQGAPRVGAETSVGSDGLSRNHLYTEGEGDGVGFLVDASRMDTDGYRDHSAARRDQTFAKLNFRPDADSRLALIYSSLEQNDTEDPLGQTWDAYKHDPRSVTANAELYDTRKSIDHQQAGMNYERYFGEATLQVNAYVGKRSVVQYLSIPRGVASNSQRGGGVVDFDRDFHGGTVRWLQPVRQAPGVLNLTVGLDYDQSRDDRRGYQNFNGDQLGVKGELRRDEVDTATSLDPYLQASWAIDAWTLQAGVRHSTMKMEVDDRYLSNGDASGSRRYRKNTPSFSVMYAFTPDLHGYLSAGKGFETPTQAEMAYAPVAANAPDVFNFGLKPATSSQYEAGLKARLWGNTRVNAAIFQIRTEDEIVVASSLGGRTSYQNAGKTLRRGFELGLESELSEHWNANLAYTRLSATYDSDFEAGGKTIGKGKHLPGVPESSLFGELVWKPAEGISMGWEGMYRSQVYVEDSNSEKAAPSYAVFNWRTRFEQRLGAWAFHQLVRLDNLFDRQYVGSVIVGDGNRRYYEAAPGLSWYAGAGVEYQF</sequence>
<dbReference type="SUPFAM" id="SSF56935">
    <property type="entry name" value="Porins"/>
    <property type="match status" value="1"/>
</dbReference>
<dbReference type="Pfam" id="PF07715">
    <property type="entry name" value="Plug"/>
    <property type="match status" value="1"/>
</dbReference>
<dbReference type="GO" id="GO:0044718">
    <property type="term" value="P:siderophore transmembrane transport"/>
    <property type="evidence" value="ECO:0007669"/>
    <property type="project" value="TreeGrafter"/>
</dbReference>
<dbReference type="InterPro" id="IPR039426">
    <property type="entry name" value="TonB-dep_rcpt-like"/>
</dbReference>
<evidence type="ECO:0000313" key="13">
    <source>
        <dbReference type="EMBL" id="RMS62616.1"/>
    </source>
</evidence>
<feature type="domain" description="TonB-dependent receptor plug" evidence="12">
    <location>
        <begin position="75"/>
        <end position="184"/>
    </location>
</feature>
<keyword evidence="5 9" id="KW-0798">TonB box</keyword>
<gene>
    <name evidence="13" type="ORF">ALP65_04627</name>
</gene>
<evidence type="ECO:0000256" key="3">
    <source>
        <dbReference type="ARBA" id="ARBA00022452"/>
    </source>
</evidence>
<protein>
    <recommendedName>
        <fullName evidence="15">TonB-dependent receptor</fullName>
    </recommendedName>
</protein>
<evidence type="ECO:0000256" key="6">
    <source>
        <dbReference type="ARBA" id="ARBA00023136"/>
    </source>
</evidence>
<feature type="region of interest" description="Disordered" evidence="10">
    <location>
        <begin position="194"/>
        <end position="213"/>
    </location>
</feature>
<evidence type="ECO:0000256" key="7">
    <source>
        <dbReference type="ARBA" id="ARBA00023237"/>
    </source>
</evidence>
<dbReference type="Gene3D" id="2.40.170.20">
    <property type="entry name" value="TonB-dependent receptor, beta-barrel domain"/>
    <property type="match status" value="1"/>
</dbReference>
<keyword evidence="2 8" id="KW-0813">Transport</keyword>
<evidence type="ECO:0008006" key="15">
    <source>
        <dbReference type="Google" id="ProtNLM"/>
    </source>
</evidence>
<feature type="domain" description="TonB-dependent receptor-like beta-barrel" evidence="11">
    <location>
        <begin position="268"/>
        <end position="675"/>
    </location>
</feature>
<dbReference type="PANTHER" id="PTHR30069">
    <property type="entry name" value="TONB-DEPENDENT OUTER MEMBRANE RECEPTOR"/>
    <property type="match status" value="1"/>
</dbReference>
<organism evidence="13 14">
    <name type="scientific">Pseudomonas aeruginosa</name>
    <dbReference type="NCBI Taxonomy" id="287"/>
    <lineage>
        <taxon>Bacteria</taxon>
        <taxon>Pseudomonadati</taxon>
        <taxon>Pseudomonadota</taxon>
        <taxon>Gammaproteobacteria</taxon>
        <taxon>Pseudomonadales</taxon>
        <taxon>Pseudomonadaceae</taxon>
        <taxon>Pseudomonas</taxon>
    </lineage>
</organism>
<dbReference type="PROSITE" id="PS52016">
    <property type="entry name" value="TONB_DEPENDENT_REC_3"/>
    <property type="match status" value="1"/>
</dbReference>
<comment type="similarity">
    <text evidence="8 9">Belongs to the TonB-dependent receptor family.</text>
</comment>
<evidence type="ECO:0000259" key="11">
    <source>
        <dbReference type="Pfam" id="PF00593"/>
    </source>
</evidence>
<evidence type="ECO:0000256" key="8">
    <source>
        <dbReference type="PROSITE-ProRule" id="PRU01360"/>
    </source>
</evidence>
<evidence type="ECO:0000256" key="4">
    <source>
        <dbReference type="ARBA" id="ARBA00022692"/>
    </source>
</evidence>
<evidence type="ECO:0000313" key="14">
    <source>
        <dbReference type="Proteomes" id="UP000270834"/>
    </source>
</evidence>
<dbReference type="InterPro" id="IPR037066">
    <property type="entry name" value="Plug_dom_sf"/>
</dbReference>
<dbReference type="Pfam" id="PF00593">
    <property type="entry name" value="TonB_dep_Rec_b-barrel"/>
    <property type="match status" value="1"/>
</dbReference>
<dbReference type="AlphaFoldDB" id="A0A3M5EJX7"/>
<evidence type="ECO:0000256" key="9">
    <source>
        <dbReference type="RuleBase" id="RU003357"/>
    </source>
</evidence>
<comment type="caution">
    <text evidence="13">The sequence shown here is derived from an EMBL/GenBank/DDBJ whole genome shotgun (WGS) entry which is preliminary data.</text>
</comment>
<comment type="subcellular location">
    <subcellularLocation>
        <location evidence="1 8">Cell outer membrane</location>
        <topology evidence="1 8">Multi-pass membrane protein</topology>
    </subcellularLocation>
</comment>
<keyword evidence="7 8" id="KW-0998">Cell outer membrane</keyword>
<proteinExistence type="inferred from homology"/>
<feature type="non-terminal residue" evidence="13">
    <location>
        <position position="1"/>
    </location>
</feature>
<dbReference type="EMBL" id="RBSQ01000216">
    <property type="protein sequence ID" value="RMS62616.1"/>
    <property type="molecule type" value="Genomic_DNA"/>
</dbReference>
<keyword evidence="6 8" id="KW-0472">Membrane</keyword>
<dbReference type="InterPro" id="IPR000531">
    <property type="entry name" value="Beta-barrel_TonB"/>
</dbReference>
<name>A0A3M5EJX7_PSEAI</name>
<reference evidence="13 14" key="1">
    <citation type="submission" date="2018-08" db="EMBL/GenBank/DDBJ databases">
        <title>Recombination of ecologically and evolutionarily significant loci maintains genetic cohesion in the Pseudomonas syringae species complex.</title>
        <authorList>
            <person name="Dillon M."/>
            <person name="Thakur S."/>
            <person name="Almeida R.N.D."/>
            <person name="Weir B.S."/>
            <person name="Guttman D.S."/>
        </authorList>
    </citation>
    <scope>NUCLEOTIDE SEQUENCE [LARGE SCALE GENOMIC DNA]</scope>
    <source>
        <strain evidence="13 14">ICMP 7846</strain>
    </source>
</reference>
<keyword evidence="3 8" id="KW-1134">Transmembrane beta strand</keyword>